<keyword evidence="2 3" id="KW-0378">Hydrolase</keyword>
<dbReference type="Proteomes" id="UP000700596">
    <property type="component" value="Unassembled WGS sequence"/>
</dbReference>
<protein>
    <recommendedName>
        <fullName evidence="3">Carboxylic ester hydrolase</fullName>
        <ecNumber evidence="3">3.1.1.-</ecNumber>
    </recommendedName>
</protein>
<evidence type="ECO:0000256" key="2">
    <source>
        <dbReference type="ARBA" id="ARBA00022801"/>
    </source>
</evidence>
<evidence type="ECO:0000256" key="1">
    <source>
        <dbReference type="ARBA" id="ARBA00005964"/>
    </source>
</evidence>
<dbReference type="InterPro" id="IPR019826">
    <property type="entry name" value="Carboxylesterase_B_AS"/>
</dbReference>
<evidence type="ECO:0000256" key="3">
    <source>
        <dbReference type="RuleBase" id="RU361235"/>
    </source>
</evidence>
<dbReference type="GO" id="GO:0016787">
    <property type="term" value="F:hydrolase activity"/>
    <property type="evidence" value="ECO:0007669"/>
    <property type="project" value="UniProtKB-KW"/>
</dbReference>
<sequence>MAASIKHPDLGRLDGKSVDGTIQFLGLQYGSVKDRFAPAQLVTSYKSDTTDATSFGPPPVSPVGAIQREFGFLQKSLPVPDVPTHSDTEGLNLNVTIPLAANGSIDSKSKLPIYVFIHGGGFAVGSNWYPHYNASPLVKLSAEIGKPIIGISVNYRLGVTGFMTSKELRAAGYKANNGFHDQRVALQWVKKFIGGFGGDPNEITVVGESAGGLSATVLLLSKEPLVKRVLSTGGAVLLFKPIPDVVTEDAYQKIVEAFGLADKTPEERIKALLTIPADDLWQKVPLGTPLIPSVDDETFPGMPTFSAVSSKSDDPSFLIPGREWCAAVMIGESQFDANILAYLVLDMRSSGIGSAFVDSARKTLSVHPQAAEELLSAYSISASTDDDEAMNAILQFASEISFYAPALAFAKGWPNTQEHKFFLYHFNEGIPWEGRFKGRAGHILDVAYLFQNYNEHLTDAQKAVARAYGKDFISFVNGEDPWPPVSGDKLGARVYGPSDDGITAKYVESGNPEEIGRNSRVLKLGEMASFDAILDVFQNFLQGR</sequence>
<comment type="similarity">
    <text evidence="1 3">Belongs to the type-B carboxylesterase/lipase family.</text>
</comment>
<name>A0A9P9IKT3_9PLEO</name>
<dbReference type="AlphaFoldDB" id="A0A9P9IKT3"/>
<evidence type="ECO:0000313" key="5">
    <source>
        <dbReference type="EMBL" id="KAH7124141.1"/>
    </source>
</evidence>
<evidence type="ECO:0000259" key="4">
    <source>
        <dbReference type="Pfam" id="PF00135"/>
    </source>
</evidence>
<keyword evidence="6" id="KW-1185">Reference proteome</keyword>
<gene>
    <name evidence="5" type="ORF">B0J11DRAFT_331793</name>
</gene>
<dbReference type="InterPro" id="IPR029058">
    <property type="entry name" value="AB_hydrolase_fold"/>
</dbReference>
<dbReference type="PANTHER" id="PTHR43142:SF11">
    <property type="entry name" value="CARBOXYLIC ESTER HYDROLASE"/>
    <property type="match status" value="1"/>
</dbReference>
<dbReference type="PANTHER" id="PTHR43142">
    <property type="entry name" value="CARBOXYLIC ESTER HYDROLASE"/>
    <property type="match status" value="1"/>
</dbReference>
<reference evidence="5" key="1">
    <citation type="journal article" date="2021" name="Nat. Commun.">
        <title>Genetic determinants of endophytism in the Arabidopsis root mycobiome.</title>
        <authorList>
            <person name="Mesny F."/>
            <person name="Miyauchi S."/>
            <person name="Thiergart T."/>
            <person name="Pickel B."/>
            <person name="Atanasova L."/>
            <person name="Karlsson M."/>
            <person name="Huettel B."/>
            <person name="Barry K.W."/>
            <person name="Haridas S."/>
            <person name="Chen C."/>
            <person name="Bauer D."/>
            <person name="Andreopoulos W."/>
            <person name="Pangilinan J."/>
            <person name="LaButti K."/>
            <person name="Riley R."/>
            <person name="Lipzen A."/>
            <person name="Clum A."/>
            <person name="Drula E."/>
            <person name="Henrissat B."/>
            <person name="Kohler A."/>
            <person name="Grigoriev I.V."/>
            <person name="Martin F.M."/>
            <person name="Hacquard S."/>
        </authorList>
    </citation>
    <scope>NUCLEOTIDE SEQUENCE</scope>
    <source>
        <strain evidence="5">MPI-CAGE-CH-0243</strain>
    </source>
</reference>
<dbReference type="EMBL" id="JAGMWT010000008">
    <property type="protein sequence ID" value="KAH7124141.1"/>
    <property type="molecule type" value="Genomic_DNA"/>
</dbReference>
<dbReference type="Pfam" id="PF00135">
    <property type="entry name" value="COesterase"/>
    <property type="match status" value="1"/>
</dbReference>
<dbReference type="EC" id="3.1.1.-" evidence="3"/>
<evidence type="ECO:0000313" key="6">
    <source>
        <dbReference type="Proteomes" id="UP000700596"/>
    </source>
</evidence>
<organism evidence="5 6">
    <name type="scientific">Dendryphion nanum</name>
    <dbReference type="NCBI Taxonomy" id="256645"/>
    <lineage>
        <taxon>Eukaryota</taxon>
        <taxon>Fungi</taxon>
        <taxon>Dikarya</taxon>
        <taxon>Ascomycota</taxon>
        <taxon>Pezizomycotina</taxon>
        <taxon>Dothideomycetes</taxon>
        <taxon>Pleosporomycetidae</taxon>
        <taxon>Pleosporales</taxon>
        <taxon>Torulaceae</taxon>
        <taxon>Dendryphion</taxon>
    </lineage>
</organism>
<accession>A0A9P9IKT3</accession>
<feature type="domain" description="Carboxylesterase type B" evidence="4">
    <location>
        <begin position="10"/>
        <end position="483"/>
    </location>
</feature>
<proteinExistence type="inferred from homology"/>
<dbReference type="OrthoDB" id="3200163at2759"/>
<dbReference type="PROSITE" id="PS00122">
    <property type="entry name" value="CARBOXYLESTERASE_B_1"/>
    <property type="match status" value="1"/>
</dbReference>
<comment type="caution">
    <text evidence="5">The sequence shown here is derived from an EMBL/GenBank/DDBJ whole genome shotgun (WGS) entry which is preliminary data.</text>
</comment>
<dbReference type="Gene3D" id="3.40.50.1820">
    <property type="entry name" value="alpha/beta hydrolase"/>
    <property type="match status" value="1"/>
</dbReference>
<dbReference type="SUPFAM" id="SSF53474">
    <property type="entry name" value="alpha/beta-Hydrolases"/>
    <property type="match status" value="1"/>
</dbReference>
<dbReference type="InterPro" id="IPR002018">
    <property type="entry name" value="CarbesteraseB"/>
</dbReference>